<organism evidence="1">
    <name type="scientific">Hordeum vulgare subsp. vulgare</name>
    <name type="common">Domesticated barley</name>
    <dbReference type="NCBI Taxonomy" id="112509"/>
    <lineage>
        <taxon>Eukaryota</taxon>
        <taxon>Viridiplantae</taxon>
        <taxon>Streptophyta</taxon>
        <taxon>Embryophyta</taxon>
        <taxon>Tracheophyta</taxon>
        <taxon>Spermatophyta</taxon>
        <taxon>Magnoliopsida</taxon>
        <taxon>Liliopsida</taxon>
        <taxon>Poales</taxon>
        <taxon>Poaceae</taxon>
        <taxon>BOP clade</taxon>
        <taxon>Pooideae</taxon>
        <taxon>Triticodae</taxon>
        <taxon>Triticeae</taxon>
        <taxon>Hordeinae</taxon>
        <taxon>Hordeum</taxon>
    </lineage>
</organism>
<reference evidence="1" key="1">
    <citation type="journal article" date="2011" name="Plant Physiol.">
        <title>Comprehensive sequence analysis of 24,783 barley full-length cDNAs derived from 12 clone libraries.</title>
        <authorList>
            <person name="Matsumoto T."/>
            <person name="Tanaka T."/>
            <person name="Sakai H."/>
            <person name="Amano N."/>
            <person name="Kanamori H."/>
            <person name="Kurita K."/>
            <person name="Kikuta A."/>
            <person name="Kamiya K."/>
            <person name="Yamamoto M."/>
            <person name="Ikawa H."/>
            <person name="Fujii N."/>
            <person name="Hori K."/>
            <person name="Itoh T."/>
            <person name="Sato K."/>
        </authorList>
    </citation>
    <scope>NUCLEOTIDE SEQUENCE</scope>
    <source>
        <tissue evidence="1">Shoot and root</tissue>
    </source>
</reference>
<name>F2DST1_HORVV</name>
<sequence>MKEKKVYQVILVTDSPDPPEARRKLVQVCYRWEDLLPVLESLKGKDKL</sequence>
<dbReference type="AlphaFoldDB" id="F2DST1"/>
<protein>
    <submittedName>
        <fullName evidence="1">Predicted protein</fullName>
    </submittedName>
</protein>
<evidence type="ECO:0000313" key="1">
    <source>
        <dbReference type="EMBL" id="BAJ98152.1"/>
    </source>
</evidence>
<accession>F2DST1</accession>
<proteinExistence type="evidence at transcript level"/>
<dbReference type="EMBL" id="AK366949">
    <property type="protein sequence ID" value="BAJ98152.1"/>
    <property type="molecule type" value="mRNA"/>
</dbReference>